<evidence type="ECO:0000313" key="3">
    <source>
        <dbReference type="Proteomes" id="UP001209344"/>
    </source>
</evidence>
<evidence type="ECO:0000256" key="1">
    <source>
        <dbReference type="SAM" id="MobiDB-lite"/>
    </source>
</evidence>
<comment type="caution">
    <text evidence="2">The sequence shown here is derived from an EMBL/GenBank/DDBJ whole genome shotgun (WGS) entry which is preliminary data.</text>
</comment>
<dbReference type="Proteomes" id="UP001209344">
    <property type="component" value="Unassembled WGS sequence"/>
</dbReference>
<proteinExistence type="predicted"/>
<dbReference type="EMBL" id="JAPDVK010000004">
    <property type="protein sequence ID" value="MCW4129744.1"/>
    <property type="molecule type" value="Genomic_DNA"/>
</dbReference>
<sequence>MQQTLAEYVEAYNVLAQLEATMKSMEGEVNLDNAVVKKQDTGDEVLATFEQEAQSYRQVQQDFTDFMNRLQEDISAKAEEFGHVEYYDGRLRDGYSNRVAAASDKVGLLDERRKDLAQTNPLLAEDSLLPPEPSVEEVTYENLAINLQAIAKNALEELNDLKDEDASKVASAEPQPKDEAANAMLPDIVESLPENLDQQDEQSKEEEE</sequence>
<protein>
    <submittedName>
        <fullName evidence="2">Uncharacterized protein</fullName>
    </submittedName>
</protein>
<feature type="region of interest" description="Disordered" evidence="1">
    <location>
        <begin position="164"/>
        <end position="208"/>
    </location>
</feature>
<evidence type="ECO:0000313" key="2">
    <source>
        <dbReference type="EMBL" id="MCW4129744.1"/>
    </source>
</evidence>
<gene>
    <name evidence="2" type="ORF">ONT16_16160</name>
</gene>
<feature type="compositionally biased region" description="Acidic residues" evidence="1">
    <location>
        <begin position="197"/>
        <end position="208"/>
    </location>
</feature>
<dbReference type="AlphaFoldDB" id="A0AAP3FBG6"/>
<reference evidence="2" key="1">
    <citation type="submission" date="2022-11" db="EMBL/GenBank/DDBJ databases">
        <title>Genomic repertoires linked with pathogenic potency of arthritogenic Prevotella copri isolated from the gut of rheumatoid arthritis patients.</title>
        <authorList>
            <person name="Nii T."/>
            <person name="Maeda Y."/>
            <person name="Motooka D."/>
            <person name="Naito M."/>
            <person name="Matsumoto Y."/>
            <person name="Ogawa T."/>
            <person name="Oguro-Igashira E."/>
            <person name="Kishikawa T."/>
            <person name="Yamashita M."/>
            <person name="Koizumi S."/>
            <person name="Kurakawa T."/>
            <person name="Okumura R."/>
            <person name="Kayama H."/>
            <person name="Murakami M."/>
            <person name="Sakaguchi T."/>
            <person name="Das B."/>
            <person name="Nakamura S."/>
            <person name="Okada Y."/>
            <person name="Kumanogoh A."/>
            <person name="Takeda K."/>
        </authorList>
    </citation>
    <scope>NUCLEOTIDE SEQUENCE</scope>
    <source>
        <strain evidence="2">F3-75</strain>
    </source>
</reference>
<organism evidence="2 3">
    <name type="scientific">Segatella copri</name>
    <dbReference type="NCBI Taxonomy" id="165179"/>
    <lineage>
        <taxon>Bacteria</taxon>
        <taxon>Pseudomonadati</taxon>
        <taxon>Bacteroidota</taxon>
        <taxon>Bacteroidia</taxon>
        <taxon>Bacteroidales</taxon>
        <taxon>Prevotellaceae</taxon>
        <taxon>Segatella</taxon>
    </lineage>
</organism>
<accession>A0AAP3FBG6</accession>
<dbReference type="RefSeq" id="WP_264967114.1">
    <property type="nucleotide sequence ID" value="NZ_JAPDVK010000004.1"/>
</dbReference>
<name>A0AAP3FBG6_9BACT</name>